<organism evidence="10 11">
    <name type="scientific">Thermoplasma acidophilum (strain ATCC 25905 / DSM 1728 / JCM 9062 / NBRC 15155 / AMRC-C165)</name>
    <dbReference type="NCBI Taxonomy" id="273075"/>
    <lineage>
        <taxon>Archaea</taxon>
        <taxon>Methanobacteriati</taxon>
        <taxon>Thermoplasmatota</taxon>
        <taxon>Thermoplasmata</taxon>
        <taxon>Thermoplasmatales</taxon>
        <taxon>Thermoplasmataceae</taxon>
        <taxon>Thermoplasma</taxon>
    </lineage>
</organism>
<keyword evidence="5 6" id="KW-0560">Oxidoreductase</keyword>
<reference evidence="10 11" key="1">
    <citation type="journal article" date="2000" name="Nature">
        <title>The genome sequence of the thermoacidophilic scavenger Thermoplasma acidophilum.</title>
        <authorList>
            <person name="Ruepp A."/>
            <person name="Graml W."/>
            <person name="Santos-Martinez M.L."/>
            <person name="Koretke K.K."/>
            <person name="Volker C."/>
            <person name="Mewes H.W."/>
            <person name="Frishman D."/>
            <person name="Stocker S."/>
            <person name="Lupas A.N."/>
            <person name="Baumeister W."/>
        </authorList>
    </citation>
    <scope>NUCLEOTIDE SEQUENCE [LARGE SCALE GENOMIC DNA]</scope>
    <source>
        <strain evidence="11">ATCC 25905 / DSM 1728 / JCM 9062 / NBRC 15155 / AMRC-C165</strain>
    </source>
</reference>
<dbReference type="STRING" id="273075.gene:9571512"/>
<keyword evidence="3 6" id="KW-0285">Flavoprotein</keyword>
<dbReference type="PIRSF" id="PIRSF016578">
    <property type="entry name" value="HsaA"/>
    <property type="match status" value="1"/>
</dbReference>
<dbReference type="EnsemblBacteria" id="CAC11440">
    <property type="protein sequence ID" value="CAC11440"/>
    <property type="gene ID" value="CAC11440"/>
</dbReference>
<dbReference type="Gene3D" id="1.10.540.10">
    <property type="entry name" value="Acyl-CoA dehydrogenase/oxidase, N-terminal domain"/>
    <property type="match status" value="1"/>
</dbReference>
<comment type="similarity">
    <text evidence="2 6">Belongs to the acyl-CoA dehydrogenase family.</text>
</comment>
<dbReference type="AlphaFoldDB" id="Q9HLD3"/>
<evidence type="ECO:0000313" key="10">
    <source>
        <dbReference type="EMBL" id="CAC11440.1"/>
    </source>
</evidence>
<protein>
    <submittedName>
        <fullName evidence="10">Acyl-CoA dehydrogenase (SHORT-CHAIN SPECIFIC) related protein</fullName>
    </submittedName>
</protein>
<dbReference type="PANTHER" id="PTHR43884">
    <property type="entry name" value="ACYL-COA DEHYDROGENASE"/>
    <property type="match status" value="1"/>
</dbReference>
<dbReference type="EMBL" id="AL445063">
    <property type="protein sequence ID" value="CAC11440.1"/>
    <property type="molecule type" value="Genomic_DNA"/>
</dbReference>
<dbReference type="InParanoid" id="Q9HLD3"/>
<evidence type="ECO:0000259" key="7">
    <source>
        <dbReference type="Pfam" id="PF00441"/>
    </source>
</evidence>
<evidence type="ECO:0000259" key="9">
    <source>
        <dbReference type="Pfam" id="PF02771"/>
    </source>
</evidence>
<evidence type="ECO:0000256" key="1">
    <source>
        <dbReference type="ARBA" id="ARBA00001974"/>
    </source>
</evidence>
<accession>Q9HLD3</accession>
<keyword evidence="11" id="KW-1185">Reference proteome</keyword>
<dbReference type="Pfam" id="PF02771">
    <property type="entry name" value="Acyl-CoA_dh_N"/>
    <property type="match status" value="1"/>
</dbReference>
<name>Q9HLD3_THEAC</name>
<dbReference type="PaxDb" id="273075-Ta0295m"/>
<feature type="domain" description="Acyl-CoA oxidase/dehydrogenase middle" evidence="8">
    <location>
        <begin position="141"/>
        <end position="236"/>
    </location>
</feature>
<gene>
    <name evidence="10" type="ordered locus">Ta0295</name>
</gene>
<dbReference type="Pfam" id="PF02770">
    <property type="entry name" value="Acyl-CoA_dh_M"/>
    <property type="match status" value="1"/>
</dbReference>
<keyword evidence="4 6" id="KW-0274">FAD</keyword>
<evidence type="ECO:0000256" key="4">
    <source>
        <dbReference type="ARBA" id="ARBA00022827"/>
    </source>
</evidence>
<dbReference type="InterPro" id="IPR036250">
    <property type="entry name" value="AcylCo_DH-like_C"/>
</dbReference>
<evidence type="ECO:0000256" key="5">
    <source>
        <dbReference type="ARBA" id="ARBA00023002"/>
    </source>
</evidence>
<dbReference type="GO" id="GO:0050660">
    <property type="term" value="F:flavin adenine dinucleotide binding"/>
    <property type="evidence" value="ECO:0007669"/>
    <property type="project" value="InterPro"/>
</dbReference>
<feature type="domain" description="Acyl-CoA dehydrogenase/oxidase C-terminal" evidence="7">
    <location>
        <begin position="248"/>
        <end position="391"/>
    </location>
</feature>
<evidence type="ECO:0000256" key="2">
    <source>
        <dbReference type="ARBA" id="ARBA00009347"/>
    </source>
</evidence>
<dbReference type="InterPro" id="IPR013786">
    <property type="entry name" value="AcylCoA_DH/ox_N"/>
</dbReference>
<dbReference type="FunFam" id="2.40.110.10:FF:000001">
    <property type="entry name" value="Acyl-CoA dehydrogenase, mitochondrial"/>
    <property type="match status" value="1"/>
</dbReference>
<dbReference type="PANTHER" id="PTHR43884:SF12">
    <property type="entry name" value="ISOVALERYL-COA DEHYDROGENASE, MITOCHONDRIAL-RELATED"/>
    <property type="match status" value="1"/>
</dbReference>
<evidence type="ECO:0000256" key="3">
    <source>
        <dbReference type="ARBA" id="ARBA00022630"/>
    </source>
</evidence>
<dbReference type="InterPro" id="IPR009075">
    <property type="entry name" value="AcylCo_DH/oxidase_C"/>
</dbReference>
<sequence length="397" mass="44480">MRRRRITVWPRSVWEEARAIPLCLRGIDMNFEFDEAQKEFRKKVEEFARREFTEEAASKYDLQEKYPEEVVRRMISEGVFDYSNPWNILVATETFCKYDAGMGISMLVPFFGNEVIALFGNDDQKKKYLSKVFSGQAKMGLAVTEPGGGSDVANIKTTAVKEGDHYVLNGSKMFITNGDIADFFVLLARTSVEKKKHQGMSVFIVERNFDGFKSNKIHGKLGVRATDTAELTLENVKVPAENLVGEPGRGFYYIMTFFDISRAYVAAQALGIAEGILERAVGILQKDGPITSQPERVQFAIADMATRIEAAKLLTYEAASFIFNFNPNPAVTSMAKAYAAETAVYVSRKAMEITGIDGLSSNIERSFRDAKIMEIWEGTSEIEKLVIARMLKVGDSQ</sequence>
<dbReference type="Pfam" id="PF00441">
    <property type="entry name" value="Acyl-CoA_dh_1"/>
    <property type="match status" value="1"/>
</dbReference>
<proteinExistence type="inferred from homology"/>
<dbReference type="InterPro" id="IPR006091">
    <property type="entry name" value="Acyl-CoA_Oxase/DH_mid-dom"/>
</dbReference>
<dbReference type="Gene3D" id="2.40.110.10">
    <property type="entry name" value="Butyryl-CoA Dehydrogenase, subunit A, domain 2"/>
    <property type="match status" value="1"/>
</dbReference>
<evidence type="ECO:0000313" key="11">
    <source>
        <dbReference type="Proteomes" id="UP000001024"/>
    </source>
</evidence>
<dbReference type="Gene3D" id="1.20.140.10">
    <property type="entry name" value="Butyryl-CoA Dehydrogenase, subunit A, domain 3"/>
    <property type="match status" value="1"/>
</dbReference>
<feature type="domain" description="Acyl-CoA dehydrogenase/oxidase N-terminal" evidence="9">
    <location>
        <begin position="35"/>
        <end position="136"/>
    </location>
</feature>
<dbReference type="GO" id="GO:0003995">
    <property type="term" value="F:acyl-CoA dehydrogenase activity"/>
    <property type="evidence" value="ECO:0007669"/>
    <property type="project" value="TreeGrafter"/>
</dbReference>
<dbReference type="InterPro" id="IPR046373">
    <property type="entry name" value="Acyl-CoA_Oxase/DH_mid-dom_sf"/>
</dbReference>
<dbReference type="Proteomes" id="UP000001024">
    <property type="component" value="Chromosome"/>
</dbReference>
<dbReference type="SUPFAM" id="SSF47203">
    <property type="entry name" value="Acyl-CoA dehydrogenase C-terminal domain-like"/>
    <property type="match status" value="1"/>
</dbReference>
<dbReference type="InterPro" id="IPR009100">
    <property type="entry name" value="AcylCoA_DH/oxidase_NM_dom_sf"/>
</dbReference>
<dbReference type="SUPFAM" id="SSF56645">
    <property type="entry name" value="Acyl-CoA dehydrogenase NM domain-like"/>
    <property type="match status" value="1"/>
</dbReference>
<dbReference type="HOGENOM" id="CLU_018204_0_3_2"/>
<evidence type="ECO:0000256" key="6">
    <source>
        <dbReference type="RuleBase" id="RU362125"/>
    </source>
</evidence>
<dbReference type="KEGG" id="tac:Ta0295"/>
<dbReference type="InterPro" id="IPR037069">
    <property type="entry name" value="AcylCoA_DH/ox_N_sf"/>
</dbReference>
<comment type="cofactor">
    <cofactor evidence="1 6">
        <name>FAD</name>
        <dbReference type="ChEBI" id="CHEBI:57692"/>
    </cofactor>
</comment>
<evidence type="ECO:0000259" key="8">
    <source>
        <dbReference type="Pfam" id="PF02770"/>
    </source>
</evidence>
<dbReference type="eggNOG" id="arCOG01708">
    <property type="taxonomic scope" value="Archaea"/>
</dbReference>